<comment type="caution">
    <text evidence="4">The sequence shown here is derived from an EMBL/GenBank/DDBJ whole genome shotgun (WGS) entry which is preliminary data.</text>
</comment>
<organism evidence="4 5">
    <name type="scientific">Antrihabitans stalactiti</name>
    <dbReference type="NCBI Taxonomy" id="2584121"/>
    <lineage>
        <taxon>Bacteria</taxon>
        <taxon>Bacillati</taxon>
        <taxon>Actinomycetota</taxon>
        <taxon>Actinomycetes</taxon>
        <taxon>Mycobacteriales</taxon>
        <taxon>Nocardiaceae</taxon>
        <taxon>Antrihabitans</taxon>
    </lineage>
</organism>
<dbReference type="EMBL" id="VCQU01000001">
    <property type="protein sequence ID" value="NMN94421.1"/>
    <property type="molecule type" value="Genomic_DNA"/>
</dbReference>
<evidence type="ECO:0000259" key="2">
    <source>
        <dbReference type="Pfam" id="PF10081"/>
    </source>
</evidence>
<dbReference type="Pfam" id="PF10081">
    <property type="entry name" value="Abhydrolase_9"/>
    <property type="match status" value="2"/>
</dbReference>
<dbReference type="InterPro" id="IPR027788">
    <property type="entry name" value="Alpha/beta-hydrolase_N_dom"/>
</dbReference>
<dbReference type="RefSeq" id="WP_169585074.1">
    <property type="nucleotide sequence ID" value="NZ_VCQU01000001.1"/>
</dbReference>
<feature type="transmembrane region" description="Helical" evidence="1">
    <location>
        <begin position="143"/>
        <end position="162"/>
    </location>
</feature>
<protein>
    <recommendedName>
        <fullName evidence="6">Alpha/beta-hydrolase family protein</fullName>
    </recommendedName>
</protein>
<accession>A0A848K7G5</accession>
<dbReference type="InterPro" id="IPR027787">
    <property type="entry name" value="Alpha/beta-hydrolase_catalytic"/>
</dbReference>
<evidence type="ECO:0000313" key="4">
    <source>
        <dbReference type="EMBL" id="NMN94421.1"/>
    </source>
</evidence>
<feature type="domain" description="Alpha/beta-hydrolase N-terminal" evidence="3">
    <location>
        <begin position="37"/>
        <end position="206"/>
    </location>
</feature>
<reference evidence="4 5" key="2">
    <citation type="submission" date="2020-06" db="EMBL/GenBank/DDBJ databases">
        <title>Antribacter stalactiti gen. nov., sp. nov., a new member of the family Nacardiaceae isolated from a cave.</title>
        <authorList>
            <person name="Kim I.S."/>
        </authorList>
    </citation>
    <scope>NUCLEOTIDE SEQUENCE [LARGE SCALE GENOMIC DNA]</scope>
    <source>
        <strain evidence="4 5">YC2-7</strain>
    </source>
</reference>
<evidence type="ECO:0000259" key="3">
    <source>
        <dbReference type="Pfam" id="PF15420"/>
    </source>
</evidence>
<feature type="transmembrane region" description="Helical" evidence="1">
    <location>
        <begin position="41"/>
        <end position="61"/>
    </location>
</feature>
<evidence type="ECO:0000313" key="5">
    <source>
        <dbReference type="Proteomes" id="UP000535543"/>
    </source>
</evidence>
<feature type="transmembrane region" description="Helical" evidence="1">
    <location>
        <begin position="112"/>
        <end position="131"/>
    </location>
</feature>
<sequence>MSAVVETSSRPFALARTVALPRVGTSAAVSAMTMASLAPGLLPRTATMQAVVTGVFVALGLSVGRVVRGSDAVRLVGVVVGLLGVSWAFVAADRWQDGLRAAMGAPLLGPGYWVQVWAGAGVVVLALYGVVKLLGATARTLGPALLVAVTVAATAVGVPALVDWRTSSYGAANSFVDPDVHRPLSVAPAAWERLGAEGRKFLGGRPTRSSVRVYAGISSAPDLASRVALAIRELEQSGGLTRSNIVVAIPTGSGWIDANAVTGFERRFHDDVAIVGVQYSYAPSWATFLFGRRAAQDSASAVVQAVAERIASLPHPPNLYVYGQSLGAIGGSHAVRGVATCGTLWAGPPAGAVERGSATVLANSSDPVIRWSPRLLYAPPDLSGARPDAPAPQWLPVVSFLQTAVDLLAALDAPAGHGHRYAVDQGTAMPGC</sequence>
<feature type="transmembrane region" description="Helical" evidence="1">
    <location>
        <begin position="73"/>
        <end position="92"/>
    </location>
</feature>
<reference evidence="4 5" key="1">
    <citation type="submission" date="2019-05" db="EMBL/GenBank/DDBJ databases">
        <authorList>
            <person name="Lee S.D."/>
        </authorList>
    </citation>
    <scope>NUCLEOTIDE SEQUENCE [LARGE SCALE GENOMIC DNA]</scope>
    <source>
        <strain evidence="4 5">YC2-7</strain>
    </source>
</reference>
<feature type="domain" description="Alpha/beta-hydrolase catalytic" evidence="2">
    <location>
        <begin position="360"/>
        <end position="423"/>
    </location>
</feature>
<gene>
    <name evidence="4" type="ORF">FGL95_05135</name>
</gene>
<keyword evidence="1" id="KW-1133">Transmembrane helix</keyword>
<name>A0A848K7G5_9NOCA</name>
<keyword evidence="5" id="KW-1185">Reference proteome</keyword>
<dbReference type="Proteomes" id="UP000535543">
    <property type="component" value="Unassembled WGS sequence"/>
</dbReference>
<keyword evidence="1" id="KW-0472">Membrane</keyword>
<feature type="domain" description="Alpha/beta-hydrolase catalytic" evidence="2">
    <location>
        <begin position="211"/>
        <end position="350"/>
    </location>
</feature>
<proteinExistence type="predicted"/>
<dbReference type="AlphaFoldDB" id="A0A848K7G5"/>
<evidence type="ECO:0008006" key="6">
    <source>
        <dbReference type="Google" id="ProtNLM"/>
    </source>
</evidence>
<dbReference type="Pfam" id="PF15420">
    <property type="entry name" value="Abhydrolase_9_N"/>
    <property type="match status" value="1"/>
</dbReference>
<evidence type="ECO:0000256" key="1">
    <source>
        <dbReference type="SAM" id="Phobius"/>
    </source>
</evidence>
<keyword evidence="1" id="KW-0812">Transmembrane</keyword>